<keyword evidence="1" id="KW-0812">Transmembrane</keyword>
<sequence>MLLLHILRTLQFTFAAIVFVNDAIISTGYVEYMIGNPPYPAYLLIPNFVTLLLSGYYTISIEKQWKKVPNKWDFLCQGFLLTLWILYSAFKLTHVSGFEIWSKAVILQSVIPWEKGELETLVFIGLEVGNATIAFGYVNMFLCVASFTTLIWTYWSSHSRGGKIIDGGIAANHVETKFTPQNIV</sequence>
<gene>
    <name evidence="3" type="ORF">FMOSSE_LOCUS3074</name>
</gene>
<evidence type="ECO:0000313" key="3">
    <source>
        <dbReference type="EMBL" id="CAG8482007.1"/>
    </source>
</evidence>
<dbReference type="EMBL" id="CAJVPP010000432">
    <property type="protein sequence ID" value="CAG8482007.1"/>
    <property type="molecule type" value="Genomic_DNA"/>
</dbReference>
<keyword evidence="4" id="KW-1185">Reference proteome</keyword>
<feature type="transmembrane region" description="Helical" evidence="1">
    <location>
        <begin position="39"/>
        <end position="60"/>
    </location>
</feature>
<feature type="transmembrane region" description="Helical" evidence="1">
    <location>
        <begin position="72"/>
        <end position="90"/>
    </location>
</feature>
<name>A0A9N8WEU8_FUNMO</name>
<keyword evidence="1" id="KW-1133">Transmembrane helix</keyword>
<evidence type="ECO:0000313" key="4">
    <source>
        <dbReference type="Proteomes" id="UP000789375"/>
    </source>
</evidence>
<keyword evidence="2" id="KW-0732">Signal</keyword>
<feature type="chain" id="PRO_5040106868" evidence="2">
    <location>
        <begin position="16"/>
        <end position="184"/>
    </location>
</feature>
<reference evidence="3" key="1">
    <citation type="submission" date="2021-06" db="EMBL/GenBank/DDBJ databases">
        <authorList>
            <person name="Kallberg Y."/>
            <person name="Tangrot J."/>
            <person name="Rosling A."/>
        </authorList>
    </citation>
    <scope>NUCLEOTIDE SEQUENCE</scope>
    <source>
        <strain evidence="3">87-6 pot B 2015</strain>
    </source>
</reference>
<comment type="caution">
    <text evidence="3">The sequence shown here is derived from an EMBL/GenBank/DDBJ whole genome shotgun (WGS) entry which is preliminary data.</text>
</comment>
<evidence type="ECO:0000256" key="2">
    <source>
        <dbReference type="SAM" id="SignalP"/>
    </source>
</evidence>
<accession>A0A9N8WEU8</accession>
<organism evidence="3 4">
    <name type="scientific">Funneliformis mosseae</name>
    <name type="common">Endomycorrhizal fungus</name>
    <name type="synonym">Glomus mosseae</name>
    <dbReference type="NCBI Taxonomy" id="27381"/>
    <lineage>
        <taxon>Eukaryota</taxon>
        <taxon>Fungi</taxon>
        <taxon>Fungi incertae sedis</taxon>
        <taxon>Mucoromycota</taxon>
        <taxon>Glomeromycotina</taxon>
        <taxon>Glomeromycetes</taxon>
        <taxon>Glomerales</taxon>
        <taxon>Glomeraceae</taxon>
        <taxon>Funneliformis</taxon>
    </lineage>
</organism>
<proteinExistence type="predicted"/>
<keyword evidence="1" id="KW-0472">Membrane</keyword>
<dbReference type="Proteomes" id="UP000789375">
    <property type="component" value="Unassembled WGS sequence"/>
</dbReference>
<feature type="transmembrane region" description="Helical" evidence="1">
    <location>
        <begin position="134"/>
        <end position="155"/>
    </location>
</feature>
<evidence type="ECO:0000256" key="1">
    <source>
        <dbReference type="SAM" id="Phobius"/>
    </source>
</evidence>
<feature type="signal peptide" evidence="2">
    <location>
        <begin position="1"/>
        <end position="15"/>
    </location>
</feature>
<dbReference type="AlphaFoldDB" id="A0A9N8WEU8"/>
<protein>
    <submittedName>
        <fullName evidence="3">6373_t:CDS:1</fullName>
    </submittedName>
</protein>